<comment type="caution">
    <text evidence="4">The sequence shown here is derived from an EMBL/GenBank/DDBJ whole genome shotgun (WGS) entry which is preliminary data.</text>
</comment>
<reference evidence="4 5" key="1">
    <citation type="submission" date="2018-01" db="EMBL/GenBank/DDBJ databases">
        <title>Whole genome sequencing of Histamine producing bacteria.</title>
        <authorList>
            <person name="Butler K."/>
        </authorList>
    </citation>
    <scope>NUCLEOTIDE SEQUENCE [LARGE SCALE GENOMIC DNA]</scope>
    <source>
        <strain evidence="4 5">JCM 12947</strain>
    </source>
</reference>
<evidence type="ECO:0000313" key="5">
    <source>
        <dbReference type="Proteomes" id="UP000240987"/>
    </source>
</evidence>
<evidence type="ECO:0000313" key="4">
    <source>
        <dbReference type="EMBL" id="PSU41276.1"/>
    </source>
</evidence>
<dbReference type="SUPFAM" id="SSF53098">
    <property type="entry name" value="Ribonuclease H-like"/>
    <property type="match status" value="1"/>
</dbReference>
<dbReference type="Pfam" id="PF22483">
    <property type="entry name" value="Mu-transpos_C_2"/>
    <property type="match status" value="1"/>
</dbReference>
<dbReference type="RefSeq" id="WP_107247043.1">
    <property type="nucleotide sequence ID" value="NZ_PYMJ01000091.1"/>
</dbReference>
<dbReference type="PROSITE" id="PS50532">
    <property type="entry name" value="HTH_IS408"/>
    <property type="match status" value="1"/>
</dbReference>
<dbReference type="PANTHER" id="PTHR35004:SF8">
    <property type="entry name" value="TRANSPOSASE RV3428C-RELATED"/>
    <property type="match status" value="1"/>
</dbReference>
<dbReference type="GO" id="GO:0003676">
    <property type="term" value="F:nucleic acid binding"/>
    <property type="evidence" value="ECO:0007669"/>
    <property type="project" value="InterPro"/>
</dbReference>
<dbReference type="PANTHER" id="PTHR35004">
    <property type="entry name" value="TRANSPOSASE RV3428C-RELATED"/>
    <property type="match status" value="1"/>
</dbReference>
<name>A0A2T3J5N2_9GAMM</name>
<dbReference type="GO" id="GO:0015074">
    <property type="term" value="P:DNA integration"/>
    <property type="evidence" value="ECO:0007669"/>
    <property type="project" value="InterPro"/>
</dbReference>
<protein>
    <submittedName>
        <fullName evidence="4">IS21 family transposase</fullName>
    </submittedName>
</protein>
<gene>
    <name evidence="4" type="ORF">C9J12_29710</name>
</gene>
<dbReference type="PROSITE" id="PS50994">
    <property type="entry name" value="INTEGRASE"/>
    <property type="match status" value="1"/>
</dbReference>
<dbReference type="InterPro" id="IPR054353">
    <property type="entry name" value="IstA-like_C"/>
</dbReference>
<feature type="domain" description="Integrase catalytic" evidence="3">
    <location>
        <begin position="135"/>
        <end position="318"/>
    </location>
</feature>
<dbReference type="Gene3D" id="3.30.420.10">
    <property type="entry name" value="Ribonuclease H-like superfamily/Ribonuclease H"/>
    <property type="match status" value="1"/>
</dbReference>
<dbReference type="InterPro" id="IPR012337">
    <property type="entry name" value="RNaseH-like_sf"/>
</dbReference>
<evidence type="ECO:0000256" key="1">
    <source>
        <dbReference type="ARBA" id="ARBA00009277"/>
    </source>
</evidence>
<dbReference type="NCBIfam" id="NF033546">
    <property type="entry name" value="transpos_IS21"/>
    <property type="match status" value="1"/>
</dbReference>
<accession>A0A2T3J5N2</accession>
<dbReference type="InterPro" id="IPR017895">
    <property type="entry name" value="HTH_IS408/IS1162_type"/>
</dbReference>
<organism evidence="4 5">
    <name type="scientific">Photobacterium frigidiphilum</name>
    <dbReference type="NCBI Taxonomy" id="264736"/>
    <lineage>
        <taxon>Bacteria</taxon>
        <taxon>Pseudomonadati</taxon>
        <taxon>Pseudomonadota</taxon>
        <taxon>Gammaproteobacteria</taxon>
        <taxon>Vibrionales</taxon>
        <taxon>Vibrionaceae</taxon>
        <taxon>Photobacterium</taxon>
    </lineage>
</organism>
<proteinExistence type="inferred from homology"/>
<feature type="domain" description="HTH IS408-type" evidence="2">
    <location>
        <begin position="11"/>
        <end position="91"/>
    </location>
</feature>
<dbReference type="InterPro" id="IPR001584">
    <property type="entry name" value="Integrase_cat-core"/>
</dbReference>
<keyword evidence="5" id="KW-1185">Reference proteome</keyword>
<dbReference type="Proteomes" id="UP000240987">
    <property type="component" value="Unassembled WGS sequence"/>
</dbReference>
<dbReference type="InterPro" id="IPR036397">
    <property type="entry name" value="RNaseH_sf"/>
</dbReference>
<dbReference type="AlphaFoldDB" id="A0A2T3J5N2"/>
<dbReference type="OrthoDB" id="2065409at2"/>
<comment type="similarity">
    <text evidence="1">Belongs to the transposase IS21/IS408/IS1162 family.</text>
</comment>
<evidence type="ECO:0000259" key="2">
    <source>
        <dbReference type="PROSITE" id="PS50532"/>
    </source>
</evidence>
<evidence type="ECO:0000259" key="3">
    <source>
        <dbReference type="PROSITE" id="PS50994"/>
    </source>
</evidence>
<sequence>MPTAPISMRKLKEILRLKYGAKLTHRQIAASLSISPSSVSTYANRAAQLGIRDWPLAAQWNDVALKQAFFNTQVKTKDYALPIWLDMKQELTSKTMTLQLLWQEYAERHPEGHYSYNHFCRQYRAWLKTQRLSMRQHHKAGEKLFVDYCGPTMDIVNPRTGEIRTAQVFVAVMGASNYTYAEATWSQGLEDWIMSHVRCFEFLGGVPELVIPDNLKSGVTKACRYEPDLNPTYQQLAEHYQTTVIPARPYKPKDKAKAEVGVQIVERWIMARLRHETFFSLRQLNQRIAELLVNMNNRQMKQHPGSRQSLFMSIDKPALKPLPQNTYVYTQVKKVRVHIDYHVEVDKHYYSVPHSLVKQQLEARITGHQVILTHQGYIVASHPRVYGIGGHTTNEQHMPVAHQKHQQWSPERFGRWAKDIGEPTAQLVGLYLQQGKHPEQSYRRCLGLLSLAKQYSPTRLNAACTRALATNVTGLKAISNMLSKGLEQQPLPNRQVELLSGITHENIRGEDYYH</sequence>
<dbReference type="EMBL" id="PYMJ01000091">
    <property type="protein sequence ID" value="PSU41276.1"/>
    <property type="molecule type" value="Genomic_DNA"/>
</dbReference>